<dbReference type="RefSeq" id="WP_227568806.1">
    <property type="nucleotide sequence ID" value="NZ_CP101988.1"/>
</dbReference>
<name>A0ABY5L3Z5_9CELL</name>
<sequence>MAGSNDVEAAIYDALLALAEEARTQKGMIRSTMVRDAAMAHWFLRTGATPSDAAFPLDPRTPR</sequence>
<organism evidence="1 2">
    <name type="scientific">Cellulomonas chengniuliangii</name>
    <dbReference type="NCBI Taxonomy" id="2968084"/>
    <lineage>
        <taxon>Bacteria</taxon>
        <taxon>Bacillati</taxon>
        <taxon>Actinomycetota</taxon>
        <taxon>Actinomycetes</taxon>
        <taxon>Micrococcales</taxon>
        <taxon>Cellulomonadaceae</taxon>
        <taxon>Cellulomonas</taxon>
    </lineage>
</organism>
<keyword evidence="2" id="KW-1185">Reference proteome</keyword>
<gene>
    <name evidence="1" type="ORF">NP064_06460</name>
</gene>
<evidence type="ECO:0000313" key="2">
    <source>
        <dbReference type="Proteomes" id="UP001316189"/>
    </source>
</evidence>
<dbReference type="EMBL" id="CP101988">
    <property type="protein sequence ID" value="UUI76524.1"/>
    <property type="molecule type" value="Genomic_DNA"/>
</dbReference>
<evidence type="ECO:0000313" key="1">
    <source>
        <dbReference type="EMBL" id="UUI76524.1"/>
    </source>
</evidence>
<dbReference type="Proteomes" id="UP001316189">
    <property type="component" value="Chromosome"/>
</dbReference>
<accession>A0ABY5L3Z5</accession>
<reference evidence="1 2" key="1">
    <citation type="submission" date="2022-07" db="EMBL/GenBank/DDBJ databases">
        <title>Novel species in genus cellulomonas.</title>
        <authorList>
            <person name="Ye L."/>
        </authorList>
    </citation>
    <scope>NUCLEOTIDE SEQUENCE [LARGE SCALE GENOMIC DNA]</scope>
    <source>
        <strain evidence="2">zg-Y338</strain>
    </source>
</reference>
<proteinExistence type="predicted"/>
<protein>
    <recommendedName>
        <fullName evidence="3">DUF222 domain-containing protein</fullName>
    </recommendedName>
</protein>
<evidence type="ECO:0008006" key="3">
    <source>
        <dbReference type="Google" id="ProtNLM"/>
    </source>
</evidence>